<dbReference type="InterPro" id="IPR037185">
    <property type="entry name" value="EmrE-like"/>
</dbReference>
<evidence type="ECO:0000313" key="4">
    <source>
        <dbReference type="EMBL" id="HIU48126.1"/>
    </source>
</evidence>
<feature type="transmembrane region" description="Helical" evidence="2">
    <location>
        <begin position="123"/>
        <end position="139"/>
    </location>
</feature>
<keyword evidence="2" id="KW-0812">Transmembrane</keyword>
<dbReference type="Gene3D" id="1.10.3730.20">
    <property type="match status" value="1"/>
</dbReference>
<feature type="transmembrane region" description="Helical" evidence="2">
    <location>
        <begin position="175"/>
        <end position="196"/>
    </location>
</feature>
<evidence type="ECO:0000313" key="5">
    <source>
        <dbReference type="Proteomes" id="UP000824111"/>
    </source>
</evidence>
<dbReference type="GO" id="GO:0016020">
    <property type="term" value="C:membrane"/>
    <property type="evidence" value="ECO:0007669"/>
    <property type="project" value="InterPro"/>
</dbReference>
<feature type="domain" description="EamA" evidence="3">
    <location>
        <begin position="3"/>
        <end position="136"/>
    </location>
</feature>
<evidence type="ECO:0000256" key="2">
    <source>
        <dbReference type="SAM" id="Phobius"/>
    </source>
</evidence>
<dbReference type="Pfam" id="PF00892">
    <property type="entry name" value="EamA"/>
    <property type="match status" value="2"/>
</dbReference>
<accession>A0A9D1S5Y1</accession>
<proteinExistence type="inferred from homology"/>
<keyword evidence="2" id="KW-1133">Transmembrane helix</keyword>
<feature type="transmembrane region" description="Helical" evidence="2">
    <location>
        <begin position="264"/>
        <end position="280"/>
    </location>
</feature>
<evidence type="ECO:0000259" key="3">
    <source>
        <dbReference type="Pfam" id="PF00892"/>
    </source>
</evidence>
<protein>
    <submittedName>
        <fullName evidence="4">EamA family transporter</fullName>
    </submittedName>
</protein>
<feature type="transmembrane region" description="Helical" evidence="2">
    <location>
        <begin position="38"/>
        <end position="56"/>
    </location>
</feature>
<dbReference type="Proteomes" id="UP000824111">
    <property type="component" value="Unassembled WGS sequence"/>
</dbReference>
<organism evidence="4 5">
    <name type="scientific">Candidatus Avimonoglobus intestinipullorum</name>
    <dbReference type="NCBI Taxonomy" id="2840699"/>
    <lineage>
        <taxon>Bacteria</taxon>
        <taxon>Bacillati</taxon>
        <taxon>Bacillota</taxon>
        <taxon>Clostridia</taxon>
        <taxon>Eubacteriales</taxon>
        <taxon>Candidatus Avimonoglobus</taxon>
    </lineage>
</organism>
<dbReference type="SUPFAM" id="SSF103481">
    <property type="entry name" value="Multidrug resistance efflux transporter EmrE"/>
    <property type="match status" value="2"/>
</dbReference>
<dbReference type="InterPro" id="IPR000620">
    <property type="entry name" value="EamA_dom"/>
</dbReference>
<sequence>MKKGKIYLILSAFIYGFTPILAKTVYSGGTNGMTLTFLRAAMSLPLLFLVLVVKKIDLRLEKGQAKRVVLLAVVGNALSIICLYVAYSFISVGLATVLHYIYPLLIVLICALFFKERMGRRKLIAAVLVTIGILLFMDVNGKGDIFGAVMAFLSGLFYAFNVLYMDKSGLDRMHYLKLTFYISLIMSVTVFLFALPGRQLAFDMSAEAWILAGVISVLVTLCGLPLFQLGVLYEGAATAGILSTVEPITGVLLGAALLGEPLTWAGLVGCALILLGVVLIETG</sequence>
<feature type="domain" description="EamA" evidence="3">
    <location>
        <begin position="146"/>
        <end position="280"/>
    </location>
</feature>
<feature type="transmembrane region" description="Helical" evidence="2">
    <location>
        <begin position="145"/>
        <end position="163"/>
    </location>
</feature>
<feature type="transmembrane region" description="Helical" evidence="2">
    <location>
        <begin position="68"/>
        <end position="87"/>
    </location>
</feature>
<name>A0A9D1S5Y1_9FIRM</name>
<dbReference type="EMBL" id="DVND01000051">
    <property type="protein sequence ID" value="HIU48126.1"/>
    <property type="molecule type" value="Genomic_DNA"/>
</dbReference>
<dbReference type="PANTHER" id="PTHR22911">
    <property type="entry name" value="ACYL-MALONYL CONDENSING ENZYME-RELATED"/>
    <property type="match status" value="1"/>
</dbReference>
<feature type="transmembrane region" description="Helical" evidence="2">
    <location>
        <begin position="239"/>
        <end position="258"/>
    </location>
</feature>
<keyword evidence="2" id="KW-0472">Membrane</keyword>
<dbReference type="PANTHER" id="PTHR22911:SF137">
    <property type="entry name" value="SOLUTE CARRIER FAMILY 35 MEMBER G2-RELATED"/>
    <property type="match status" value="1"/>
</dbReference>
<reference evidence="4" key="2">
    <citation type="journal article" date="2021" name="PeerJ">
        <title>Extensive microbial diversity within the chicken gut microbiome revealed by metagenomics and culture.</title>
        <authorList>
            <person name="Gilroy R."/>
            <person name="Ravi A."/>
            <person name="Getino M."/>
            <person name="Pursley I."/>
            <person name="Horton D.L."/>
            <person name="Alikhan N.F."/>
            <person name="Baker D."/>
            <person name="Gharbi K."/>
            <person name="Hall N."/>
            <person name="Watson M."/>
            <person name="Adriaenssens E.M."/>
            <person name="Foster-Nyarko E."/>
            <person name="Jarju S."/>
            <person name="Secka A."/>
            <person name="Antonio M."/>
            <person name="Oren A."/>
            <person name="Chaudhuri R.R."/>
            <person name="La Ragione R."/>
            <person name="Hildebrand F."/>
            <person name="Pallen M.J."/>
        </authorList>
    </citation>
    <scope>NUCLEOTIDE SEQUENCE</scope>
    <source>
        <strain evidence="4">ChiSjej4B22-9803</strain>
    </source>
</reference>
<gene>
    <name evidence="4" type="ORF">IAB04_02050</name>
</gene>
<reference evidence="4" key="1">
    <citation type="submission" date="2020-10" db="EMBL/GenBank/DDBJ databases">
        <authorList>
            <person name="Gilroy R."/>
        </authorList>
    </citation>
    <scope>NUCLEOTIDE SEQUENCE</scope>
    <source>
        <strain evidence="4">ChiSjej4B22-9803</strain>
    </source>
</reference>
<feature type="transmembrane region" description="Helical" evidence="2">
    <location>
        <begin position="208"/>
        <end position="227"/>
    </location>
</feature>
<comment type="similarity">
    <text evidence="1">Belongs to the EamA transporter family.</text>
</comment>
<dbReference type="AlphaFoldDB" id="A0A9D1S5Y1"/>
<feature type="transmembrane region" description="Helical" evidence="2">
    <location>
        <begin position="93"/>
        <end position="114"/>
    </location>
</feature>
<comment type="caution">
    <text evidence="4">The sequence shown here is derived from an EMBL/GenBank/DDBJ whole genome shotgun (WGS) entry which is preliminary data.</text>
</comment>
<evidence type="ECO:0000256" key="1">
    <source>
        <dbReference type="ARBA" id="ARBA00007362"/>
    </source>
</evidence>